<accession>A0ABW8AP34</accession>
<protein>
    <submittedName>
        <fullName evidence="2">Phosphopantetheine-binding protein</fullName>
    </submittedName>
</protein>
<dbReference type="Gene3D" id="1.10.1200.10">
    <property type="entry name" value="ACP-like"/>
    <property type="match status" value="1"/>
</dbReference>
<dbReference type="PROSITE" id="PS50075">
    <property type="entry name" value="CARRIER"/>
    <property type="match status" value="1"/>
</dbReference>
<sequence length="115" mass="12629">MTTPLREAALAHAAHWQAMTSEIKAVIIDRLDLPVPPEWLTDDQPLFGRGLELDSIDALELSMAIDQKFHMPVYEDDMSIFGSVGSFLSHLTTNREAAGEDIAAVLGIDLKEPQA</sequence>
<evidence type="ECO:0000313" key="3">
    <source>
        <dbReference type="Proteomes" id="UP001612915"/>
    </source>
</evidence>
<organism evidence="2 3">
    <name type="scientific">Spongisporangium articulatum</name>
    <dbReference type="NCBI Taxonomy" id="3362603"/>
    <lineage>
        <taxon>Bacteria</taxon>
        <taxon>Bacillati</taxon>
        <taxon>Actinomycetota</taxon>
        <taxon>Actinomycetes</taxon>
        <taxon>Kineosporiales</taxon>
        <taxon>Kineosporiaceae</taxon>
        <taxon>Spongisporangium</taxon>
    </lineage>
</organism>
<feature type="domain" description="Carrier" evidence="1">
    <location>
        <begin position="17"/>
        <end position="95"/>
    </location>
</feature>
<keyword evidence="3" id="KW-1185">Reference proteome</keyword>
<dbReference type="Proteomes" id="UP001612915">
    <property type="component" value="Unassembled WGS sequence"/>
</dbReference>
<dbReference type="RefSeq" id="WP_398281161.1">
    <property type="nucleotide sequence ID" value="NZ_JBITLV010000004.1"/>
</dbReference>
<comment type="caution">
    <text evidence="2">The sequence shown here is derived from an EMBL/GenBank/DDBJ whole genome shotgun (WGS) entry which is preliminary data.</text>
</comment>
<evidence type="ECO:0000313" key="2">
    <source>
        <dbReference type="EMBL" id="MFI7588139.1"/>
    </source>
</evidence>
<evidence type="ECO:0000259" key="1">
    <source>
        <dbReference type="PROSITE" id="PS50075"/>
    </source>
</evidence>
<reference evidence="2 3" key="1">
    <citation type="submission" date="2024-10" db="EMBL/GenBank/DDBJ databases">
        <title>The Natural Products Discovery Center: Release of the First 8490 Sequenced Strains for Exploring Actinobacteria Biosynthetic Diversity.</title>
        <authorList>
            <person name="Kalkreuter E."/>
            <person name="Kautsar S.A."/>
            <person name="Yang D."/>
            <person name="Bader C.D."/>
            <person name="Teijaro C.N."/>
            <person name="Fluegel L."/>
            <person name="Davis C.M."/>
            <person name="Simpson J.R."/>
            <person name="Lauterbach L."/>
            <person name="Steele A.D."/>
            <person name="Gui C."/>
            <person name="Meng S."/>
            <person name="Li G."/>
            <person name="Viehrig K."/>
            <person name="Ye F."/>
            <person name="Su P."/>
            <person name="Kiefer A.F."/>
            <person name="Nichols A."/>
            <person name="Cepeda A.J."/>
            <person name="Yan W."/>
            <person name="Fan B."/>
            <person name="Jiang Y."/>
            <person name="Adhikari A."/>
            <person name="Zheng C.-J."/>
            <person name="Schuster L."/>
            <person name="Cowan T.M."/>
            <person name="Smanski M.J."/>
            <person name="Chevrette M.G."/>
            <person name="De Carvalho L.P.S."/>
            <person name="Shen B."/>
        </authorList>
    </citation>
    <scope>NUCLEOTIDE SEQUENCE [LARGE SCALE GENOMIC DNA]</scope>
    <source>
        <strain evidence="2 3">NPDC049639</strain>
    </source>
</reference>
<proteinExistence type="predicted"/>
<dbReference type="Pfam" id="PF00550">
    <property type="entry name" value="PP-binding"/>
    <property type="match status" value="1"/>
</dbReference>
<dbReference type="InterPro" id="IPR009081">
    <property type="entry name" value="PP-bd_ACP"/>
</dbReference>
<dbReference type="SUPFAM" id="SSF47336">
    <property type="entry name" value="ACP-like"/>
    <property type="match status" value="1"/>
</dbReference>
<gene>
    <name evidence="2" type="ORF">ACIB24_13810</name>
</gene>
<dbReference type="EMBL" id="JBITLV010000004">
    <property type="protein sequence ID" value="MFI7588139.1"/>
    <property type="molecule type" value="Genomic_DNA"/>
</dbReference>
<name>A0ABW8AP34_9ACTN</name>
<dbReference type="InterPro" id="IPR036736">
    <property type="entry name" value="ACP-like_sf"/>
</dbReference>